<keyword evidence="5 7" id="KW-0949">S-adenosyl-L-methionine</keyword>
<evidence type="ECO:0000256" key="1">
    <source>
        <dbReference type="ARBA" id="ARBA00000142"/>
    </source>
</evidence>
<comment type="catalytic activity">
    <reaction evidence="1 7">
        <text>guanosine(46) in tRNA + S-adenosyl-L-methionine = N(7)-methylguanosine(46) in tRNA + S-adenosyl-L-homocysteine</text>
        <dbReference type="Rhea" id="RHEA:42708"/>
        <dbReference type="Rhea" id="RHEA-COMP:10188"/>
        <dbReference type="Rhea" id="RHEA-COMP:10189"/>
        <dbReference type="ChEBI" id="CHEBI:57856"/>
        <dbReference type="ChEBI" id="CHEBI:59789"/>
        <dbReference type="ChEBI" id="CHEBI:74269"/>
        <dbReference type="ChEBI" id="CHEBI:74480"/>
        <dbReference type="EC" id="2.1.1.33"/>
    </reaction>
</comment>
<gene>
    <name evidence="7" type="primary">trmB</name>
    <name evidence="8" type="ORF">SAMN05421823_11221</name>
</gene>
<dbReference type="EMBL" id="FNFO01000012">
    <property type="protein sequence ID" value="SDM30176.1"/>
    <property type="molecule type" value="Genomic_DNA"/>
</dbReference>
<dbReference type="STRING" id="1075417.SAMN05421823_11221"/>
<feature type="binding site" evidence="7">
    <location>
        <position position="72"/>
    </location>
    <ligand>
        <name>S-adenosyl-L-methionine</name>
        <dbReference type="ChEBI" id="CHEBI:59789"/>
    </ligand>
</feature>
<name>A0A1G9S3X7_9BACT</name>
<dbReference type="UniPathway" id="UPA00989"/>
<feature type="binding site" evidence="7">
    <location>
        <position position="121"/>
    </location>
    <ligand>
        <name>S-adenosyl-L-methionine</name>
        <dbReference type="ChEBI" id="CHEBI:59789"/>
    </ligand>
</feature>
<accession>A0A1G9S3X7</accession>
<dbReference type="SUPFAM" id="SSF53335">
    <property type="entry name" value="S-adenosyl-L-methionine-dependent methyltransferases"/>
    <property type="match status" value="1"/>
</dbReference>
<evidence type="ECO:0000256" key="6">
    <source>
        <dbReference type="ARBA" id="ARBA00022694"/>
    </source>
</evidence>
<evidence type="ECO:0000256" key="5">
    <source>
        <dbReference type="ARBA" id="ARBA00022691"/>
    </source>
</evidence>
<comment type="similarity">
    <text evidence="7">Belongs to the class I-like SAM-binding methyltransferase superfamily. TrmB family.</text>
</comment>
<dbReference type="RefSeq" id="WP_089686999.1">
    <property type="nucleotide sequence ID" value="NZ_FNFO01000012.1"/>
</dbReference>
<dbReference type="GO" id="GO:0008176">
    <property type="term" value="F:tRNA (guanine(46)-N7)-methyltransferase activity"/>
    <property type="evidence" value="ECO:0007669"/>
    <property type="project" value="UniProtKB-UniRule"/>
</dbReference>
<evidence type="ECO:0000256" key="4">
    <source>
        <dbReference type="ARBA" id="ARBA00022679"/>
    </source>
</evidence>
<dbReference type="NCBIfam" id="NF001080">
    <property type="entry name" value="PRK00121.2-2"/>
    <property type="match status" value="1"/>
</dbReference>
<dbReference type="NCBIfam" id="TIGR00091">
    <property type="entry name" value="tRNA (guanosine(46)-N7)-methyltransferase TrmB"/>
    <property type="match status" value="1"/>
</dbReference>
<protein>
    <recommendedName>
        <fullName evidence="7">tRNA (guanine-N(7)-)-methyltransferase</fullName>
        <ecNumber evidence="7">2.1.1.33</ecNumber>
    </recommendedName>
    <alternativeName>
        <fullName evidence="7">tRNA (guanine(46)-N(7))-methyltransferase</fullName>
    </alternativeName>
    <alternativeName>
        <fullName evidence="7">tRNA(m7G46)-methyltransferase</fullName>
    </alternativeName>
</protein>
<dbReference type="Pfam" id="PF02390">
    <property type="entry name" value="Methyltransf_4"/>
    <property type="match status" value="1"/>
</dbReference>
<comment type="pathway">
    <text evidence="7">tRNA modification; N(7)-methylguanine-tRNA biosynthesis.</text>
</comment>
<dbReference type="InterPro" id="IPR003358">
    <property type="entry name" value="tRNA_(Gua-N-7)_MeTrfase_Trmb"/>
</dbReference>
<dbReference type="PANTHER" id="PTHR23417">
    <property type="entry name" value="3-DEOXY-D-MANNO-OCTULOSONIC-ACID TRANSFERASE/TRNA GUANINE-N 7 - -METHYLTRANSFERASE"/>
    <property type="match status" value="1"/>
</dbReference>
<reference evidence="8 9" key="1">
    <citation type="submission" date="2016-10" db="EMBL/GenBank/DDBJ databases">
        <authorList>
            <person name="de Groot N.N."/>
        </authorList>
    </citation>
    <scope>NUCLEOTIDE SEQUENCE [LARGE SCALE GENOMIC DNA]</scope>
    <source>
        <strain evidence="8 9">DSM 25186</strain>
    </source>
</reference>
<organism evidence="8 9">
    <name type="scientific">Catalinimonas alkaloidigena</name>
    <dbReference type="NCBI Taxonomy" id="1075417"/>
    <lineage>
        <taxon>Bacteria</taxon>
        <taxon>Pseudomonadati</taxon>
        <taxon>Bacteroidota</taxon>
        <taxon>Cytophagia</taxon>
        <taxon>Cytophagales</taxon>
        <taxon>Catalimonadaceae</taxon>
        <taxon>Catalinimonas</taxon>
    </lineage>
</organism>
<dbReference type="HAMAP" id="MF_01057">
    <property type="entry name" value="tRNA_methyltr_TrmB"/>
    <property type="match status" value="1"/>
</dbReference>
<sequence length="218" mass="25234">MGRNKQQRFAANQANSNVLEAGKPLYETIKGQWHATQFKNEHPLVVELACGRGEYTVGLAREFPEKNFVGVDIKGARIWKGSTIAMQEGLDNVAFLRTRIEGLESFFAPGELREIWITFPDPRPRDRDIKRRLTSPRFLEMYRRLLPAEGWIHLKTDNAPLFDYTLEVLAETAIKDLVHTHDLYNSPYAADHKGIKTRYEEMFLAQGLPIHYLRFRFA</sequence>
<dbReference type="InterPro" id="IPR055361">
    <property type="entry name" value="tRNA_methyltr_TrmB_bact"/>
</dbReference>
<keyword evidence="9" id="KW-1185">Reference proteome</keyword>
<feature type="binding site" evidence="7">
    <location>
        <position position="157"/>
    </location>
    <ligand>
        <name>substrate</name>
    </ligand>
</feature>
<dbReference type="PROSITE" id="PS51625">
    <property type="entry name" value="SAM_MT_TRMB"/>
    <property type="match status" value="1"/>
</dbReference>
<dbReference type="Gene3D" id="3.40.50.150">
    <property type="entry name" value="Vaccinia Virus protein VP39"/>
    <property type="match status" value="1"/>
</dbReference>
<dbReference type="AlphaFoldDB" id="A0A1G9S3X7"/>
<dbReference type="Proteomes" id="UP000198510">
    <property type="component" value="Unassembled WGS sequence"/>
</dbReference>
<dbReference type="PANTHER" id="PTHR23417:SF14">
    <property type="entry name" value="PENTACOTRIPEPTIDE-REPEAT REGION OF PRORP DOMAIN-CONTAINING PROTEIN"/>
    <property type="match status" value="1"/>
</dbReference>
<keyword evidence="6 7" id="KW-0819">tRNA processing</keyword>
<comment type="caution">
    <text evidence="7">Lacks conserved residue(s) required for the propagation of feature annotation.</text>
</comment>
<keyword evidence="4 7" id="KW-0808">Transferase</keyword>
<comment type="function">
    <text evidence="2 7">Catalyzes the formation of N(7)-methylguanine at position 46 (m7G46) in tRNA.</text>
</comment>
<evidence type="ECO:0000256" key="7">
    <source>
        <dbReference type="HAMAP-Rule" id="MF_01057"/>
    </source>
</evidence>
<evidence type="ECO:0000256" key="3">
    <source>
        <dbReference type="ARBA" id="ARBA00022603"/>
    </source>
</evidence>
<feature type="binding site" evidence="7">
    <location>
        <begin position="197"/>
        <end position="200"/>
    </location>
    <ligand>
        <name>substrate</name>
    </ligand>
</feature>
<dbReference type="GO" id="GO:0043527">
    <property type="term" value="C:tRNA methyltransferase complex"/>
    <property type="evidence" value="ECO:0007669"/>
    <property type="project" value="TreeGrafter"/>
</dbReference>
<keyword evidence="3 7" id="KW-0489">Methyltransferase</keyword>
<evidence type="ECO:0000256" key="2">
    <source>
        <dbReference type="ARBA" id="ARBA00003015"/>
    </source>
</evidence>
<evidence type="ECO:0000313" key="8">
    <source>
        <dbReference type="EMBL" id="SDM30176.1"/>
    </source>
</evidence>
<feature type="binding site" evidence="7">
    <location>
        <position position="47"/>
    </location>
    <ligand>
        <name>S-adenosyl-L-methionine</name>
        <dbReference type="ChEBI" id="CHEBI:59789"/>
    </ligand>
</feature>
<evidence type="ECO:0000313" key="9">
    <source>
        <dbReference type="Proteomes" id="UP000198510"/>
    </source>
</evidence>
<dbReference type="OrthoDB" id="9802090at2"/>
<dbReference type="EC" id="2.1.1.33" evidence="7"/>
<proteinExistence type="inferred from homology"/>
<dbReference type="InterPro" id="IPR029063">
    <property type="entry name" value="SAM-dependent_MTases_sf"/>
</dbReference>